<dbReference type="Proteomes" id="UP000184485">
    <property type="component" value="Unassembled WGS sequence"/>
</dbReference>
<reference evidence="2 3" key="1">
    <citation type="submission" date="2016-11" db="EMBL/GenBank/DDBJ databases">
        <authorList>
            <person name="Jaros S."/>
            <person name="Januszkiewicz K."/>
            <person name="Wedrychowicz H."/>
        </authorList>
    </citation>
    <scope>NUCLEOTIDE SEQUENCE [LARGE SCALE GENOMIC DNA]</scope>
    <source>
        <strain evidence="2 3">DSM 19436</strain>
    </source>
</reference>
<protein>
    <submittedName>
        <fullName evidence="2">Uncharacterized metal-binding protein YceD, DUF177 family</fullName>
    </submittedName>
</protein>
<sequence>MDRIPFSRPVDIRRINDSGRTEQITASPEERAAIAASFGILGLDKLEARMVIRPWNRVGLELEGRLIAEAVQACIVTLEPVPERIDQRFSLTFLPPEAQAADPKTVAEAEVIVDVDADDPPDPLIGNTLDLGAIATEQLALALDPYPRAPGADLAAALAEDGNGSTSPFAALSQLKRD</sequence>
<gene>
    <name evidence="2" type="ORF">SAMN02745157_4312</name>
</gene>
<evidence type="ECO:0000313" key="2">
    <source>
        <dbReference type="EMBL" id="SHG48791.1"/>
    </source>
</evidence>
<evidence type="ECO:0000313" key="3">
    <source>
        <dbReference type="Proteomes" id="UP000184485"/>
    </source>
</evidence>
<dbReference type="STRING" id="1122133.SAMN02745157_4312"/>
<dbReference type="EMBL" id="FQUP01000005">
    <property type="protein sequence ID" value="SHG48791.1"/>
    <property type="molecule type" value="Genomic_DNA"/>
</dbReference>
<dbReference type="AlphaFoldDB" id="A0A1M5K7X6"/>
<feature type="region of interest" description="Disordered" evidence="1">
    <location>
        <begin position="159"/>
        <end position="178"/>
    </location>
</feature>
<dbReference type="OrthoDB" id="8443793at2"/>
<name>A0A1M5K7X6_9HYPH</name>
<keyword evidence="3" id="KW-1185">Reference proteome</keyword>
<evidence type="ECO:0000256" key="1">
    <source>
        <dbReference type="SAM" id="MobiDB-lite"/>
    </source>
</evidence>
<dbReference type="InterPro" id="IPR003772">
    <property type="entry name" value="YceD"/>
</dbReference>
<accession>A0A1M5K7X6</accession>
<dbReference type="RefSeq" id="WP_073057259.1">
    <property type="nucleotide sequence ID" value="NZ_FQUP01000005.1"/>
</dbReference>
<dbReference type="Pfam" id="PF02620">
    <property type="entry name" value="YceD"/>
    <property type="match status" value="1"/>
</dbReference>
<proteinExistence type="predicted"/>
<organism evidence="2 3">
    <name type="scientific">Kaistia soli DSM 19436</name>
    <dbReference type="NCBI Taxonomy" id="1122133"/>
    <lineage>
        <taxon>Bacteria</taxon>
        <taxon>Pseudomonadati</taxon>
        <taxon>Pseudomonadota</taxon>
        <taxon>Alphaproteobacteria</taxon>
        <taxon>Hyphomicrobiales</taxon>
        <taxon>Kaistiaceae</taxon>
        <taxon>Kaistia</taxon>
    </lineage>
</organism>